<feature type="domain" description="Putative amidase" evidence="2">
    <location>
        <begin position="675"/>
        <end position="726"/>
    </location>
</feature>
<dbReference type="NCBIfam" id="TIGR03696">
    <property type="entry name" value="Rhs_assc_core"/>
    <property type="match status" value="1"/>
</dbReference>
<dbReference type="InterPro" id="IPR031325">
    <property type="entry name" value="RHS_repeat"/>
</dbReference>
<protein>
    <submittedName>
        <fullName evidence="4">Amidase domain-containing protein</fullName>
    </submittedName>
</protein>
<dbReference type="InterPro" id="IPR050708">
    <property type="entry name" value="T6SS_VgrG/RHS"/>
</dbReference>
<dbReference type="InterPro" id="IPR024301">
    <property type="entry name" value="Amidase_6"/>
</dbReference>
<dbReference type="NCBIfam" id="TIGR01643">
    <property type="entry name" value="YD_repeat_2x"/>
    <property type="match status" value="8"/>
</dbReference>
<evidence type="ECO:0000313" key="4">
    <source>
        <dbReference type="EMBL" id="MBF4807251.1"/>
    </source>
</evidence>
<dbReference type="Pfam" id="PF25023">
    <property type="entry name" value="TEN_YD-shell"/>
    <property type="match status" value="2"/>
</dbReference>
<dbReference type="Pfam" id="PF05593">
    <property type="entry name" value="RHS_repeat"/>
    <property type="match status" value="3"/>
</dbReference>
<comment type="caution">
    <text evidence="4">The sequence shown here is derived from an EMBL/GenBank/DDBJ whole genome shotgun (WGS) entry which is preliminary data.</text>
</comment>
<keyword evidence="1" id="KW-0677">Repeat</keyword>
<dbReference type="InterPro" id="IPR056823">
    <property type="entry name" value="TEN-like_YD-shell"/>
</dbReference>
<dbReference type="InterPro" id="IPR022385">
    <property type="entry name" value="Rhs_assc_core"/>
</dbReference>
<name>A0A930VVD1_9ACTN</name>
<dbReference type="Gene3D" id="2.180.10.10">
    <property type="entry name" value="RHS repeat-associated core"/>
    <property type="match status" value="3"/>
</dbReference>
<reference evidence="4" key="1">
    <citation type="submission" date="2020-04" db="EMBL/GenBank/DDBJ databases">
        <title>Deep metagenomics examines the oral microbiome during advanced dental caries in children, revealing novel taxa and co-occurrences with host molecules.</title>
        <authorList>
            <person name="Baker J.L."/>
            <person name="Morton J.T."/>
            <person name="Dinis M."/>
            <person name="Alvarez R."/>
            <person name="Tran N.C."/>
            <person name="Knight R."/>
            <person name="Edlund A."/>
        </authorList>
    </citation>
    <scope>NUCLEOTIDE SEQUENCE</scope>
    <source>
        <strain evidence="4">JCVI_38_bin.5</strain>
    </source>
</reference>
<dbReference type="PANTHER" id="PTHR32305:SF15">
    <property type="entry name" value="PROTEIN RHSA-RELATED"/>
    <property type="match status" value="1"/>
</dbReference>
<dbReference type="Proteomes" id="UP000698335">
    <property type="component" value="Unassembled WGS sequence"/>
</dbReference>
<gene>
    <name evidence="4" type="ORF">HXK26_00950</name>
</gene>
<sequence length="924" mass="103442">MPLADFSPTPMQWGRTTTYEYTALGALSRITDAAQRTTSYEYLPGGLPHKVINPDGTSLTFGFDAAGNIATKTSQNGYELSYSYDVMKRVTQISNNQGQKKSYRYDAVGNQVSKTDGRGNTTIYAYTSGGNLEEVIEASGAVTRYGYDATGNLICVERLGIPDTDAENTKTSHAHITTYEHDPLGRIICITDALGHSEHLSYDVMGRLVARTDADGFTTLFDFDGAGRMSRITFADGRTVHMTHDPLSRLIELHDWLGTTSFTYDAVGNMIHTRDHADRELNYTWGLGNEIRSITYPGGMQVSYDYDEILRLSGVHANKIDIAYRYDTNGWLSTRSYSNGTGVHFGYDVRGRLTHLSGYDAKGPLDEFSYAYDLCDNTSIVHAQRRDLPEFSGTYTYRYDELNRLTQVSQNDRALRSYEYDSFGNRTKRIDAHTGTTDYTYNALDQLIRSKDVFGKHIYHYDARGNLILEETSEGTAETAYEYDALNLLSHARLADGREAHFTYDGMLRRYSVARRTAEGATSILEYVLDPTRSCNNLIQTFIDGQLGQSYLWDTDNLLAIEIGDSQTASVVQDPLGSILRILDNSNISSSFAYDEFGNSVYDDEQIHIPFAYTRYLKDGITRSLYAQARQYLPNIGRFTSADPLHGCAWQPSTINRYIYCGQQPLDFVDLLGLSREEAVEYARQYATDNPFLRNPDYPMFWQNCANFVSQSLHAGGIPMNDDWYCSPTTEFSLPGATLFYRGRFLFGVISEPSPQGILCLSSSLGIYLGTLGIAKIQARSNRQSGNDIWADGNWTSGKVYFHSSTWSAAQNHYNYFSDPANGYINNVDNDVINIPSVASTGLDNTEKSISEASKTVKPGDLVYWVSSKEGVHHATIVTEVQDGKILIAGNTYAYTDELLAYRMDQNPSQTVVIVHIKDECFNE</sequence>
<dbReference type="PANTHER" id="PTHR32305">
    <property type="match status" value="1"/>
</dbReference>
<evidence type="ECO:0000259" key="3">
    <source>
        <dbReference type="Pfam" id="PF25023"/>
    </source>
</evidence>
<feature type="domain" description="Teneurin-like YD-shell" evidence="3">
    <location>
        <begin position="376"/>
        <end position="660"/>
    </location>
</feature>
<proteinExistence type="predicted"/>
<organism evidence="4 5">
    <name type="scientific">Lancefieldella rimae</name>
    <dbReference type="NCBI Taxonomy" id="1383"/>
    <lineage>
        <taxon>Bacteria</taxon>
        <taxon>Bacillati</taxon>
        <taxon>Actinomycetota</taxon>
        <taxon>Coriobacteriia</taxon>
        <taxon>Coriobacteriales</taxon>
        <taxon>Atopobiaceae</taxon>
        <taxon>Lancefieldella</taxon>
    </lineage>
</organism>
<evidence type="ECO:0000313" key="5">
    <source>
        <dbReference type="Proteomes" id="UP000698335"/>
    </source>
</evidence>
<evidence type="ECO:0000256" key="1">
    <source>
        <dbReference type="ARBA" id="ARBA00022737"/>
    </source>
</evidence>
<feature type="domain" description="Teneurin-like YD-shell" evidence="3">
    <location>
        <begin position="259"/>
        <end position="374"/>
    </location>
</feature>
<dbReference type="AlphaFoldDB" id="A0A930VVD1"/>
<dbReference type="EMBL" id="JABZGW010000016">
    <property type="protein sequence ID" value="MBF4807251.1"/>
    <property type="molecule type" value="Genomic_DNA"/>
</dbReference>
<accession>A0A930VVD1</accession>
<evidence type="ECO:0000259" key="2">
    <source>
        <dbReference type="Pfam" id="PF12671"/>
    </source>
</evidence>
<dbReference type="InterPro" id="IPR006530">
    <property type="entry name" value="YD"/>
</dbReference>
<dbReference type="Pfam" id="PF12671">
    <property type="entry name" value="Amidase_6"/>
    <property type="match status" value="1"/>
</dbReference>